<reference evidence="1" key="1">
    <citation type="submission" date="2019-08" db="EMBL/GenBank/DDBJ databases">
        <authorList>
            <person name="Kucharzyk K."/>
            <person name="Murdoch R.W."/>
            <person name="Higgins S."/>
            <person name="Loffler F."/>
        </authorList>
    </citation>
    <scope>NUCLEOTIDE SEQUENCE</scope>
</reference>
<dbReference type="AlphaFoldDB" id="A0A645C6W4"/>
<comment type="caution">
    <text evidence="1">The sequence shown here is derived from an EMBL/GenBank/DDBJ whole genome shotgun (WGS) entry which is preliminary data.</text>
</comment>
<gene>
    <name evidence="1" type="ORF">SDC9_119707</name>
</gene>
<proteinExistence type="predicted"/>
<name>A0A645C6W4_9ZZZZ</name>
<accession>A0A645C6W4</accession>
<evidence type="ECO:0000313" key="1">
    <source>
        <dbReference type="EMBL" id="MPM72731.1"/>
    </source>
</evidence>
<dbReference type="EMBL" id="VSSQ01024921">
    <property type="protein sequence ID" value="MPM72731.1"/>
    <property type="molecule type" value="Genomic_DNA"/>
</dbReference>
<organism evidence="1">
    <name type="scientific">bioreactor metagenome</name>
    <dbReference type="NCBI Taxonomy" id="1076179"/>
    <lineage>
        <taxon>unclassified sequences</taxon>
        <taxon>metagenomes</taxon>
        <taxon>ecological metagenomes</taxon>
    </lineage>
</organism>
<protein>
    <submittedName>
        <fullName evidence="1">Uncharacterized protein</fullName>
    </submittedName>
</protein>
<sequence>MGQSGVSAQPEGISQNNAELRYLFQFYGLYFDRIREKNRFDFSGTGPNAANADAAGRHSGCYGDLYGARDQQLRLGPVE</sequence>